<keyword evidence="2" id="KW-1133">Transmembrane helix</keyword>
<evidence type="ECO:0000313" key="3">
    <source>
        <dbReference type="EMBL" id="TCP56308.1"/>
    </source>
</evidence>
<dbReference type="Proteomes" id="UP000294911">
    <property type="component" value="Unassembled WGS sequence"/>
</dbReference>
<keyword evidence="2" id="KW-0472">Membrane</keyword>
<evidence type="ECO:0008006" key="5">
    <source>
        <dbReference type="Google" id="ProtNLM"/>
    </source>
</evidence>
<feature type="region of interest" description="Disordered" evidence="1">
    <location>
        <begin position="70"/>
        <end position="129"/>
    </location>
</feature>
<organism evidence="3 4">
    <name type="scientific">Tamaricihabitans halophyticus</name>
    <dbReference type="NCBI Taxonomy" id="1262583"/>
    <lineage>
        <taxon>Bacteria</taxon>
        <taxon>Bacillati</taxon>
        <taxon>Actinomycetota</taxon>
        <taxon>Actinomycetes</taxon>
        <taxon>Pseudonocardiales</taxon>
        <taxon>Pseudonocardiaceae</taxon>
        <taxon>Tamaricihabitans</taxon>
    </lineage>
</organism>
<name>A0A4R2R3U2_9PSEU</name>
<dbReference type="AlphaFoldDB" id="A0A4R2R3U2"/>
<reference evidence="3 4" key="1">
    <citation type="submission" date="2019-03" db="EMBL/GenBank/DDBJ databases">
        <title>Genomic Encyclopedia of Type Strains, Phase IV (KMG-IV): sequencing the most valuable type-strain genomes for metagenomic binning, comparative biology and taxonomic classification.</title>
        <authorList>
            <person name="Goeker M."/>
        </authorList>
    </citation>
    <scope>NUCLEOTIDE SEQUENCE [LARGE SCALE GENOMIC DNA]</scope>
    <source>
        <strain evidence="3 4">DSM 45765</strain>
    </source>
</reference>
<proteinExistence type="predicted"/>
<sequence>MTGWPTASSMVSATVVLPTSITLAQQPGGGDNGGRGADFGKSSPVGFLLLLLFLIAVVFLVRSMTKHLRKLPVSFEDQPRADGRSAKRRAQGDTPTAAAPDSAASATQPAPDNLANLKEREHAQSPQDP</sequence>
<accession>A0A4R2R3U2</accession>
<gene>
    <name evidence="3" type="ORF">EV191_101249</name>
</gene>
<feature type="compositionally biased region" description="Low complexity" evidence="1">
    <location>
        <begin position="93"/>
        <end position="112"/>
    </location>
</feature>
<evidence type="ECO:0000256" key="1">
    <source>
        <dbReference type="SAM" id="MobiDB-lite"/>
    </source>
</evidence>
<dbReference type="EMBL" id="SLXQ01000001">
    <property type="protein sequence ID" value="TCP56308.1"/>
    <property type="molecule type" value="Genomic_DNA"/>
</dbReference>
<comment type="caution">
    <text evidence="3">The sequence shown here is derived from an EMBL/GenBank/DDBJ whole genome shotgun (WGS) entry which is preliminary data.</text>
</comment>
<evidence type="ECO:0000313" key="4">
    <source>
        <dbReference type="Proteomes" id="UP000294911"/>
    </source>
</evidence>
<keyword evidence="2" id="KW-0812">Transmembrane</keyword>
<keyword evidence="4" id="KW-1185">Reference proteome</keyword>
<evidence type="ECO:0000256" key="2">
    <source>
        <dbReference type="SAM" id="Phobius"/>
    </source>
</evidence>
<protein>
    <recommendedName>
        <fullName evidence="5">Preprotein translocase subunit SecG</fullName>
    </recommendedName>
</protein>
<feature type="transmembrane region" description="Helical" evidence="2">
    <location>
        <begin position="43"/>
        <end position="61"/>
    </location>
</feature>